<feature type="region of interest" description="Disordered" evidence="1">
    <location>
        <begin position="125"/>
        <end position="295"/>
    </location>
</feature>
<feature type="compositionally biased region" description="Basic residues" evidence="1">
    <location>
        <begin position="281"/>
        <end position="295"/>
    </location>
</feature>
<evidence type="ECO:0000313" key="2">
    <source>
        <dbReference type="EMBL" id="CCH62457.1"/>
    </source>
</evidence>
<dbReference type="FunCoup" id="I2H7V5">
    <property type="interactions" value="192"/>
</dbReference>
<feature type="region of interest" description="Disordered" evidence="1">
    <location>
        <begin position="1"/>
        <end position="53"/>
    </location>
</feature>
<gene>
    <name evidence="2" type="primary">TBLA0H01700</name>
    <name evidence="2" type="ORF">TBLA_0H01700</name>
</gene>
<feature type="compositionally biased region" description="Polar residues" evidence="1">
    <location>
        <begin position="81"/>
        <end position="94"/>
    </location>
</feature>
<feature type="region of interest" description="Disordered" evidence="1">
    <location>
        <begin position="438"/>
        <end position="463"/>
    </location>
</feature>
<dbReference type="PANTHER" id="PTHR28307">
    <property type="entry name" value="PROTEIN PAL1"/>
    <property type="match status" value="1"/>
</dbReference>
<dbReference type="PANTHER" id="PTHR28307:SF2">
    <property type="entry name" value="PROTEIN PAL1"/>
    <property type="match status" value="1"/>
</dbReference>
<evidence type="ECO:0000313" key="3">
    <source>
        <dbReference type="Proteomes" id="UP000002866"/>
    </source>
</evidence>
<reference evidence="2 3" key="1">
    <citation type="journal article" date="2011" name="Proc. Natl. Acad. Sci. U.S.A.">
        <title>Evolutionary erosion of yeast sex chromosomes by mating-type switching accidents.</title>
        <authorList>
            <person name="Gordon J.L."/>
            <person name="Armisen D."/>
            <person name="Proux-Wera E."/>
            <person name="Oheigeartaigh S.S."/>
            <person name="Byrne K.P."/>
            <person name="Wolfe K.H."/>
        </authorList>
    </citation>
    <scope>NUCLEOTIDE SEQUENCE [LARGE SCALE GENOMIC DNA]</scope>
    <source>
        <strain evidence="3">ATCC 34711 / CBS 6284 / DSM 70876 / NBRC 10599 / NRRL Y-10934 / UCD 77-7</strain>
    </source>
</reference>
<dbReference type="InterPro" id="IPR013226">
    <property type="entry name" value="Pal1"/>
</dbReference>
<feature type="region of interest" description="Disordered" evidence="1">
    <location>
        <begin position="81"/>
        <end position="100"/>
    </location>
</feature>
<dbReference type="Pfam" id="PF08316">
    <property type="entry name" value="Pal1"/>
    <property type="match status" value="1"/>
</dbReference>
<dbReference type="KEGG" id="tbl:TBLA_0H01700"/>
<dbReference type="HOGENOM" id="CLU_041195_1_0_1"/>
<dbReference type="Proteomes" id="UP000002866">
    <property type="component" value="Chromosome 8"/>
</dbReference>
<feature type="compositionally biased region" description="Low complexity" evidence="1">
    <location>
        <begin position="215"/>
        <end position="232"/>
    </location>
</feature>
<dbReference type="EMBL" id="HE806323">
    <property type="protein sequence ID" value="CCH62457.1"/>
    <property type="molecule type" value="Genomic_DNA"/>
</dbReference>
<protein>
    <recommendedName>
        <fullName evidence="4">Pal1 cell morphology protein</fullName>
    </recommendedName>
</protein>
<dbReference type="AlphaFoldDB" id="I2H7V5"/>
<proteinExistence type="predicted"/>
<dbReference type="InParanoid" id="I2H7V5"/>
<dbReference type="GeneID" id="14497614"/>
<feature type="compositionally biased region" description="Basic and acidic residues" evidence="1">
    <location>
        <begin position="157"/>
        <end position="179"/>
    </location>
</feature>
<keyword evidence="3" id="KW-1185">Reference proteome</keyword>
<feature type="compositionally biased region" description="Basic residues" evidence="1">
    <location>
        <begin position="233"/>
        <end position="243"/>
    </location>
</feature>
<evidence type="ECO:0008006" key="4">
    <source>
        <dbReference type="Google" id="ProtNLM"/>
    </source>
</evidence>
<organism evidence="2 3">
    <name type="scientific">Henningerozyma blattae (strain ATCC 34711 / CBS 6284 / DSM 70876 / NBRC 10599 / NRRL Y-10934 / UCD 77-7)</name>
    <name type="common">Yeast</name>
    <name type="synonym">Tetrapisispora blattae</name>
    <dbReference type="NCBI Taxonomy" id="1071380"/>
    <lineage>
        <taxon>Eukaryota</taxon>
        <taxon>Fungi</taxon>
        <taxon>Dikarya</taxon>
        <taxon>Ascomycota</taxon>
        <taxon>Saccharomycotina</taxon>
        <taxon>Saccharomycetes</taxon>
        <taxon>Saccharomycetales</taxon>
        <taxon>Saccharomycetaceae</taxon>
        <taxon>Henningerozyma</taxon>
    </lineage>
</organism>
<dbReference type="OrthoDB" id="5352132at2759"/>
<dbReference type="RefSeq" id="XP_004181976.1">
    <property type="nucleotide sequence ID" value="XM_004181928.1"/>
</dbReference>
<sequence>MSGNINDSYNNRPFASNNPFRHGLTDTSMSQSQNDNQNRPWDTSNNSRGKGNITLSYTEEDSLYNDDNDLYVKRGAQTTNNISSYRNTNNSSPHSMKHAATNPFLDDLANDNNFVEETSYSIPAKDYKSNKNSTTITVTSNDDVAKNRTNNTPRYPTAEDEKKMLRQRDTRRSVEEEPYMRQPPGKTSALPPPSYEEAAGPKRANGSYPKEKSSHSSSTRQHHSSSISNGHAQSHHHHSHRERARSNAGDGHRPTHRSSLDADDDRYSYGSSDDERERERERRHRSRRSKEKRKSKMIIPKNVDTIDKLDVTGLFGGSFHHDGPFDAVTPHRNKNAKAPPVMAFPADGPNSTIGGASTAKSAMDELFGRESIDDEDHIYSSVNSNGVRRAGTIGSTMGVSRHLSLNNKDVIRPGNTNMVFLDTRTKAEAVHGETTAGLGSSTFLDGAPAPAPVSQNRMPSNNTVRRNKTFSQRMGSNNNSQYNYNDTNNGHGGNAGDFGHAGTYDRSRYGNTNLQSYQRKPDSFNSYSNGNNNNTNNIKGYNNENNEIHDDFDEDVYLDLPNNTVKKTSTGNKFLRRVKSLKVGRKN</sequence>
<dbReference type="eggNOG" id="ENOG502QPHY">
    <property type="taxonomic scope" value="Eukaryota"/>
</dbReference>
<accession>I2H7V5</accession>
<feature type="compositionally biased region" description="Polar residues" evidence="1">
    <location>
        <begin position="453"/>
        <end position="463"/>
    </location>
</feature>
<name>I2H7V5_HENB6</name>
<evidence type="ECO:0000256" key="1">
    <source>
        <dbReference type="SAM" id="MobiDB-lite"/>
    </source>
</evidence>
<dbReference type="GO" id="GO:0005737">
    <property type="term" value="C:cytoplasm"/>
    <property type="evidence" value="ECO:0007669"/>
    <property type="project" value="TreeGrafter"/>
</dbReference>
<feature type="compositionally biased region" description="Polar residues" evidence="1">
    <location>
        <begin position="130"/>
        <end position="154"/>
    </location>
</feature>